<evidence type="ECO:0000313" key="3">
    <source>
        <dbReference type="Proteomes" id="UP000791440"/>
    </source>
</evidence>
<evidence type="ECO:0000259" key="1">
    <source>
        <dbReference type="PROSITE" id="PS50878"/>
    </source>
</evidence>
<feature type="domain" description="Reverse transcriptase" evidence="1">
    <location>
        <begin position="1"/>
        <end position="130"/>
    </location>
</feature>
<comment type="caution">
    <text evidence="2">The sequence shown here is derived from an EMBL/GenBank/DDBJ whole genome shotgun (WGS) entry which is preliminary data.</text>
</comment>
<dbReference type="EMBL" id="JH668496">
    <property type="protein sequence ID" value="KAG6455708.1"/>
    <property type="molecule type" value="Genomic_DNA"/>
</dbReference>
<keyword evidence="3" id="KW-1185">Reference proteome</keyword>
<sequence>MVLFVYQKSHTSYSLCKTTVLHGYMSRWCEIPSGIPQGSILGPLLFTLCVSDIKYCFHNSRILLYADDMKILKLVSTQSDTKELQGDLDRLVSYCHINKLELNVDKCFYVSFTRKNSIIGNGYTFNGVDISKVTKIKDLGVIFDSKFTFDSHVDYIIKKASKALGFIIRNSVHFRSLKPLKVLYCSYVRSHLEYASQVWNPQYDVYIHRIESIQAKFLRYLDFRARQFSVDYDHRCNRYHFLPLENRRKVNDICYLVSVANGSIDSPELLTNINLYANQNSLRKRPLLHIPFSSTNYRRNSFSLRSAIMFNSLSPDLHIDLFCTSTKDIKKKI</sequence>
<gene>
    <name evidence="2" type="ORF">O3G_MSEX009346</name>
</gene>
<reference evidence="2" key="1">
    <citation type="journal article" date="2016" name="Insect Biochem. Mol. Biol.">
        <title>Multifaceted biological insights from a draft genome sequence of the tobacco hornworm moth, Manduca sexta.</title>
        <authorList>
            <person name="Kanost M.R."/>
            <person name="Arrese E.L."/>
            <person name="Cao X."/>
            <person name="Chen Y.R."/>
            <person name="Chellapilla S."/>
            <person name="Goldsmith M.R."/>
            <person name="Grosse-Wilde E."/>
            <person name="Heckel D.G."/>
            <person name="Herndon N."/>
            <person name="Jiang H."/>
            <person name="Papanicolaou A."/>
            <person name="Qu J."/>
            <person name="Soulages J.L."/>
            <person name="Vogel H."/>
            <person name="Walters J."/>
            <person name="Waterhouse R.M."/>
            <person name="Ahn S.J."/>
            <person name="Almeida F.C."/>
            <person name="An C."/>
            <person name="Aqrawi P."/>
            <person name="Bretschneider A."/>
            <person name="Bryant W.B."/>
            <person name="Bucks S."/>
            <person name="Chao H."/>
            <person name="Chevignon G."/>
            <person name="Christen J.M."/>
            <person name="Clarke D.F."/>
            <person name="Dittmer N.T."/>
            <person name="Ferguson L.C.F."/>
            <person name="Garavelou S."/>
            <person name="Gordon K.H.J."/>
            <person name="Gunaratna R.T."/>
            <person name="Han Y."/>
            <person name="Hauser F."/>
            <person name="He Y."/>
            <person name="Heidel-Fischer H."/>
            <person name="Hirsh A."/>
            <person name="Hu Y."/>
            <person name="Jiang H."/>
            <person name="Kalra D."/>
            <person name="Klinner C."/>
            <person name="Konig C."/>
            <person name="Kovar C."/>
            <person name="Kroll A.R."/>
            <person name="Kuwar S.S."/>
            <person name="Lee S.L."/>
            <person name="Lehman R."/>
            <person name="Li K."/>
            <person name="Li Z."/>
            <person name="Liang H."/>
            <person name="Lovelace S."/>
            <person name="Lu Z."/>
            <person name="Mansfield J.H."/>
            <person name="McCulloch K.J."/>
            <person name="Mathew T."/>
            <person name="Morton B."/>
            <person name="Muzny D.M."/>
            <person name="Neunemann D."/>
            <person name="Ongeri F."/>
            <person name="Pauchet Y."/>
            <person name="Pu L.L."/>
            <person name="Pyrousis I."/>
            <person name="Rao X.J."/>
            <person name="Redding A."/>
            <person name="Roesel C."/>
            <person name="Sanchez-Gracia A."/>
            <person name="Schaack S."/>
            <person name="Shukla A."/>
            <person name="Tetreau G."/>
            <person name="Wang Y."/>
            <person name="Xiong G.H."/>
            <person name="Traut W."/>
            <person name="Walsh T.K."/>
            <person name="Worley K.C."/>
            <person name="Wu D."/>
            <person name="Wu W."/>
            <person name="Wu Y.Q."/>
            <person name="Zhang X."/>
            <person name="Zou Z."/>
            <person name="Zucker H."/>
            <person name="Briscoe A.D."/>
            <person name="Burmester T."/>
            <person name="Clem R.J."/>
            <person name="Feyereisen R."/>
            <person name="Grimmelikhuijzen C.J.P."/>
            <person name="Hamodrakas S.J."/>
            <person name="Hansson B.S."/>
            <person name="Huguet E."/>
            <person name="Jermiin L.S."/>
            <person name="Lan Q."/>
            <person name="Lehman H.K."/>
            <person name="Lorenzen M."/>
            <person name="Merzendorfer H."/>
            <person name="Michalopoulos I."/>
            <person name="Morton D.B."/>
            <person name="Muthukrishnan S."/>
            <person name="Oakeshott J.G."/>
            <person name="Palmer W."/>
            <person name="Park Y."/>
            <person name="Passarelli A.L."/>
            <person name="Rozas J."/>
            <person name="Schwartz L.M."/>
            <person name="Smith W."/>
            <person name="Southgate A."/>
            <person name="Vilcinskas A."/>
            <person name="Vogt R."/>
            <person name="Wang P."/>
            <person name="Werren J."/>
            <person name="Yu X.Q."/>
            <person name="Zhou J.J."/>
            <person name="Brown S.J."/>
            <person name="Scherer S.E."/>
            <person name="Richards S."/>
            <person name="Blissard G.W."/>
        </authorList>
    </citation>
    <scope>NUCLEOTIDE SEQUENCE</scope>
</reference>
<accession>A0A921ZDM8</accession>
<protein>
    <recommendedName>
        <fullName evidence="1">Reverse transcriptase domain-containing protein</fullName>
    </recommendedName>
</protein>
<organism evidence="2 3">
    <name type="scientific">Manduca sexta</name>
    <name type="common">Tobacco hawkmoth</name>
    <name type="synonym">Tobacco hornworm</name>
    <dbReference type="NCBI Taxonomy" id="7130"/>
    <lineage>
        <taxon>Eukaryota</taxon>
        <taxon>Metazoa</taxon>
        <taxon>Ecdysozoa</taxon>
        <taxon>Arthropoda</taxon>
        <taxon>Hexapoda</taxon>
        <taxon>Insecta</taxon>
        <taxon>Pterygota</taxon>
        <taxon>Neoptera</taxon>
        <taxon>Endopterygota</taxon>
        <taxon>Lepidoptera</taxon>
        <taxon>Glossata</taxon>
        <taxon>Ditrysia</taxon>
        <taxon>Bombycoidea</taxon>
        <taxon>Sphingidae</taxon>
        <taxon>Sphinginae</taxon>
        <taxon>Sphingini</taxon>
        <taxon>Manduca</taxon>
    </lineage>
</organism>
<dbReference type="Pfam" id="PF00078">
    <property type="entry name" value="RVT_1"/>
    <property type="match status" value="1"/>
</dbReference>
<reference evidence="2" key="2">
    <citation type="submission" date="2020-12" db="EMBL/GenBank/DDBJ databases">
        <authorList>
            <person name="Kanost M."/>
        </authorList>
    </citation>
    <scope>NUCLEOTIDE SEQUENCE</scope>
</reference>
<name>A0A921ZDM8_MANSE</name>
<dbReference type="PROSITE" id="PS50878">
    <property type="entry name" value="RT_POL"/>
    <property type="match status" value="1"/>
</dbReference>
<dbReference type="Proteomes" id="UP000791440">
    <property type="component" value="Unassembled WGS sequence"/>
</dbReference>
<proteinExistence type="predicted"/>
<dbReference type="InterPro" id="IPR000477">
    <property type="entry name" value="RT_dom"/>
</dbReference>
<dbReference type="AlphaFoldDB" id="A0A921ZDM8"/>
<dbReference type="PANTHER" id="PTHR33332">
    <property type="entry name" value="REVERSE TRANSCRIPTASE DOMAIN-CONTAINING PROTEIN"/>
    <property type="match status" value="1"/>
</dbReference>
<evidence type="ECO:0000313" key="2">
    <source>
        <dbReference type="EMBL" id="KAG6455708.1"/>
    </source>
</evidence>